<dbReference type="Pfam" id="PF13535">
    <property type="entry name" value="ATP-grasp_4"/>
    <property type="match status" value="1"/>
</dbReference>
<dbReference type="PROSITE" id="PS50975">
    <property type="entry name" value="ATP_GRASP"/>
    <property type="match status" value="1"/>
</dbReference>
<evidence type="ECO:0000256" key="3">
    <source>
        <dbReference type="ARBA" id="ARBA00022840"/>
    </source>
</evidence>
<dbReference type="SUPFAM" id="SSF56059">
    <property type="entry name" value="Glutathione synthetase ATP-binding domain-like"/>
    <property type="match status" value="1"/>
</dbReference>
<dbReference type="GO" id="GO:0046872">
    <property type="term" value="F:metal ion binding"/>
    <property type="evidence" value="ECO:0007669"/>
    <property type="project" value="InterPro"/>
</dbReference>
<keyword evidence="3 4" id="KW-0067">ATP-binding</keyword>
<dbReference type="EMBL" id="QJKF01000001">
    <property type="protein sequence ID" value="PXX71309.1"/>
    <property type="molecule type" value="Genomic_DNA"/>
</dbReference>
<comment type="caution">
    <text evidence="6">The sequence shown here is derived from an EMBL/GenBank/DDBJ whole genome shotgun (WGS) entry which is preliminary data.</text>
</comment>
<dbReference type="InterPro" id="IPR052032">
    <property type="entry name" value="ATP-dep_AA_Ligase"/>
</dbReference>
<dbReference type="Gene3D" id="3.30.470.20">
    <property type="entry name" value="ATP-grasp fold, B domain"/>
    <property type="match status" value="1"/>
</dbReference>
<name>A0A318KES0_9NOCA</name>
<dbReference type="RefSeq" id="WP_085998340.1">
    <property type="nucleotide sequence ID" value="NZ_QJKF01000001.1"/>
</dbReference>
<gene>
    <name evidence="6" type="ORF">DFR70_101731</name>
</gene>
<dbReference type="InterPro" id="IPR011761">
    <property type="entry name" value="ATP-grasp"/>
</dbReference>
<accession>A0A318KES0</accession>
<dbReference type="Proteomes" id="UP000247569">
    <property type="component" value="Unassembled WGS sequence"/>
</dbReference>
<dbReference type="OrthoDB" id="24041at2"/>
<proteinExistence type="predicted"/>
<dbReference type="GO" id="GO:0005524">
    <property type="term" value="F:ATP binding"/>
    <property type="evidence" value="ECO:0007669"/>
    <property type="project" value="UniProtKB-UniRule"/>
</dbReference>
<keyword evidence="1" id="KW-0436">Ligase</keyword>
<dbReference type="AlphaFoldDB" id="A0A318KES0"/>
<feature type="domain" description="ATP-grasp" evidence="5">
    <location>
        <begin position="124"/>
        <end position="323"/>
    </location>
</feature>
<evidence type="ECO:0000259" key="5">
    <source>
        <dbReference type="PROSITE" id="PS50975"/>
    </source>
</evidence>
<keyword evidence="7" id="KW-1185">Reference proteome</keyword>
<dbReference type="NCBIfam" id="NF005543">
    <property type="entry name" value="PRK07206.1"/>
    <property type="match status" value="1"/>
</dbReference>
<reference evidence="6 7" key="1">
    <citation type="submission" date="2018-05" db="EMBL/GenBank/DDBJ databases">
        <title>Genomic Encyclopedia of Type Strains, Phase IV (KMG-IV): sequencing the most valuable type-strain genomes for metagenomic binning, comparative biology and taxonomic classification.</title>
        <authorList>
            <person name="Goeker M."/>
        </authorList>
    </citation>
    <scope>NUCLEOTIDE SEQUENCE [LARGE SCALE GENOMIC DNA]</scope>
    <source>
        <strain evidence="6 7">DSM 44704</strain>
    </source>
</reference>
<sequence length="421" mass="45968">MTTPMGYPVPEADPPTLVLVDAFSTGALLAERARDLFRLIHVRSRSHLPATFSASLPAELFDEDLSYADQADDVLRRLAELAPVAVIAASEFGVEVADEIAAKLGLRGNDPALSHVRRDKFHMLETVAAAGLRTAKQRRGSDAESLLEWRSAAGLQRVVVKPLDSAGSDDVFISESAAEIRAAVRAIIGKTNLMLRTNAAVLAQEYLVGDEYIVNTVSRDGRHWFTDAWISHKVTVRDNRRIYDCEDLLAPSDPRFAEIIDYVAGVLDALGIANGPAHTELIYTAAGPVLLETGARLSGLANPRALDRGTGVNQVDLTMDCYVGDGTALAAQPSVYARREQARCVNLIAHREVPLPARVLREELGRLPALESVRFRIADAAMTRPTIDLNSSPGVVFLVHEDAAEIERSYRTLRRLEHELL</sequence>
<protein>
    <submittedName>
        <fullName evidence="6">Biotin carboxylase</fullName>
    </submittedName>
</protein>
<evidence type="ECO:0000256" key="1">
    <source>
        <dbReference type="ARBA" id="ARBA00022598"/>
    </source>
</evidence>
<evidence type="ECO:0000313" key="7">
    <source>
        <dbReference type="Proteomes" id="UP000247569"/>
    </source>
</evidence>
<evidence type="ECO:0000256" key="4">
    <source>
        <dbReference type="PROSITE-ProRule" id="PRU00409"/>
    </source>
</evidence>
<organism evidence="6 7">
    <name type="scientific">Nocardia tenerifensis</name>
    <dbReference type="NCBI Taxonomy" id="228006"/>
    <lineage>
        <taxon>Bacteria</taxon>
        <taxon>Bacillati</taxon>
        <taxon>Actinomycetota</taxon>
        <taxon>Actinomycetes</taxon>
        <taxon>Mycobacteriales</taxon>
        <taxon>Nocardiaceae</taxon>
        <taxon>Nocardia</taxon>
    </lineage>
</organism>
<evidence type="ECO:0000256" key="2">
    <source>
        <dbReference type="ARBA" id="ARBA00022741"/>
    </source>
</evidence>
<dbReference type="PANTHER" id="PTHR43585:SF2">
    <property type="entry name" value="ATP-GRASP ENZYME FSQD"/>
    <property type="match status" value="1"/>
</dbReference>
<keyword evidence="2 4" id="KW-0547">Nucleotide-binding</keyword>
<evidence type="ECO:0000313" key="6">
    <source>
        <dbReference type="EMBL" id="PXX71309.1"/>
    </source>
</evidence>
<dbReference type="GO" id="GO:0016874">
    <property type="term" value="F:ligase activity"/>
    <property type="evidence" value="ECO:0007669"/>
    <property type="project" value="UniProtKB-KW"/>
</dbReference>
<dbReference type="PANTHER" id="PTHR43585">
    <property type="entry name" value="FUMIPYRROLE BIOSYNTHESIS PROTEIN C"/>
    <property type="match status" value="1"/>
</dbReference>